<comment type="similarity">
    <text evidence="1 6">Belongs to the peptidase S8 family.</text>
</comment>
<evidence type="ECO:0000256" key="7">
    <source>
        <dbReference type="SAM" id="SignalP"/>
    </source>
</evidence>
<dbReference type="InterPro" id="IPR036852">
    <property type="entry name" value="Peptidase_S8/S53_dom_sf"/>
</dbReference>
<dbReference type="PROSITE" id="PS00138">
    <property type="entry name" value="SUBTILASE_SER"/>
    <property type="match status" value="1"/>
</dbReference>
<dbReference type="AlphaFoldDB" id="A0AAP6MM62"/>
<dbReference type="EMBL" id="JAYGII010000004">
    <property type="protein sequence ID" value="MEA5444881.1"/>
    <property type="molecule type" value="Genomic_DNA"/>
</dbReference>
<feature type="active site" description="Charge relay system" evidence="5 6">
    <location>
        <position position="403"/>
    </location>
</feature>
<accession>A0AAP6MM62</accession>
<evidence type="ECO:0000256" key="2">
    <source>
        <dbReference type="ARBA" id="ARBA00022670"/>
    </source>
</evidence>
<keyword evidence="2 6" id="KW-0645">Protease</keyword>
<keyword evidence="3 6" id="KW-0378">Hydrolase</keyword>
<feature type="chain" id="PRO_5042996196" evidence="7">
    <location>
        <begin position="29"/>
        <end position="826"/>
    </location>
</feature>
<dbReference type="InterPro" id="IPR015500">
    <property type="entry name" value="Peptidase_S8_subtilisin-rel"/>
</dbReference>
<evidence type="ECO:0000256" key="3">
    <source>
        <dbReference type="ARBA" id="ARBA00022801"/>
    </source>
</evidence>
<keyword evidence="10" id="KW-1185">Reference proteome</keyword>
<dbReference type="InterPro" id="IPR001119">
    <property type="entry name" value="SLH_dom"/>
</dbReference>
<evidence type="ECO:0000256" key="6">
    <source>
        <dbReference type="PROSITE-ProRule" id="PRU01240"/>
    </source>
</evidence>
<gene>
    <name evidence="9" type="ORF">VCB98_03505</name>
</gene>
<feature type="domain" description="SLH" evidence="8">
    <location>
        <begin position="603"/>
        <end position="666"/>
    </location>
</feature>
<protein>
    <submittedName>
        <fullName evidence="9">S8 family serine peptidase</fullName>
    </submittedName>
</protein>
<dbReference type="Gene3D" id="3.40.50.200">
    <property type="entry name" value="Peptidase S8/S53 domain"/>
    <property type="match status" value="1"/>
</dbReference>
<evidence type="ECO:0000259" key="8">
    <source>
        <dbReference type="PROSITE" id="PS51272"/>
    </source>
</evidence>
<evidence type="ECO:0000313" key="10">
    <source>
        <dbReference type="Proteomes" id="UP001302316"/>
    </source>
</evidence>
<evidence type="ECO:0000313" key="9">
    <source>
        <dbReference type="EMBL" id="MEA5444881.1"/>
    </source>
</evidence>
<dbReference type="RefSeq" id="WP_346050513.1">
    <property type="nucleotide sequence ID" value="NZ_JAYGII010000004.1"/>
</dbReference>
<name>A0AAP6MM62_9GAMM</name>
<dbReference type="Proteomes" id="UP001302316">
    <property type="component" value="Unassembled WGS sequence"/>
</dbReference>
<evidence type="ECO:0000256" key="4">
    <source>
        <dbReference type="ARBA" id="ARBA00022825"/>
    </source>
</evidence>
<keyword evidence="7" id="KW-0732">Signal</keyword>
<dbReference type="Pfam" id="PF00082">
    <property type="entry name" value="Peptidase_S8"/>
    <property type="match status" value="1"/>
</dbReference>
<proteinExistence type="inferred from homology"/>
<feature type="active site" description="Charge relay system" evidence="5 6">
    <location>
        <position position="202"/>
    </location>
</feature>
<comment type="caution">
    <text evidence="9">The sequence shown here is derived from an EMBL/GenBank/DDBJ whole genome shotgun (WGS) entry which is preliminary data.</text>
</comment>
<feature type="signal peptide" evidence="7">
    <location>
        <begin position="1"/>
        <end position="28"/>
    </location>
</feature>
<dbReference type="GO" id="GO:0006508">
    <property type="term" value="P:proteolysis"/>
    <property type="evidence" value="ECO:0007669"/>
    <property type="project" value="UniProtKB-KW"/>
</dbReference>
<dbReference type="PROSITE" id="PS51272">
    <property type="entry name" value="SLH"/>
    <property type="match status" value="1"/>
</dbReference>
<dbReference type="PROSITE" id="PS51892">
    <property type="entry name" value="SUBTILASE"/>
    <property type="match status" value="1"/>
</dbReference>
<dbReference type="PROSITE" id="PS00137">
    <property type="entry name" value="SUBTILASE_HIS"/>
    <property type="match status" value="1"/>
</dbReference>
<dbReference type="PANTHER" id="PTHR43806:SF11">
    <property type="entry name" value="CEREVISIN-RELATED"/>
    <property type="match status" value="1"/>
</dbReference>
<dbReference type="PRINTS" id="PR00723">
    <property type="entry name" value="SUBTILISIN"/>
</dbReference>
<dbReference type="InterPro" id="IPR000209">
    <property type="entry name" value="Peptidase_S8/S53_dom"/>
</dbReference>
<dbReference type="Pfam" id="PF00395">
    <property type="entry name" value="SLH"/>
    <property type="match status" value="1"/>
</dbReference>
<evidence type="ECO:0000256" key="5">
    <source>
        <dbReference type="PIRSR" id="PIRSR615500-1"/>
    </source>
</evidence>
<sequence>MFNRKSLYAGVSALGLSAAMMLPASVLAVTVGDSLKDELSNSSLSDTLEVIVSFEGDGALEQSQLDALESLGLTGVHFEALPIAGVVATPDQIDALRDIDGVRSLWLNEALEYDNADGTALTGVDRMRSDQNLRTAMGLPYSGMGIGVLVNDSGVDGHHPDLSYPDKTVQNVAAQTNLRGVDSMLPISYVEDVPDTDIAGGHGTHVAGTVGGTGAASGGEQEGVAPGADIIGYGSGAGLFILDTLGGFDYALVNQFRYNIRIVQNSFGSPGDTGSDFDPDHPTSIATKALADRNVVVVFSAGNSGSGEDTITGSFKKAPWVVTVGAGNRDGELADFSSRGKRGGGGQVEIGGEQFQWTDRPNVVAPGVDVISAQAKTDPTAPLGYDPEDPAGSLFYQSLSGTSMAAPHVSGIVALMLEADPTLHWSEVIEILEDTATNMPGYEEWEVGAGYVNAYAAVAAAAGVRDDYGLTTNLNRDFNAEASVTRVGGPDFELFFSPIGPKDVETFHVDSGLSTVVASANVSDNTVAIALTDPDGNRYGSSISLPLLGPSIAVTAPAIPGEWTIEVSGIGAVSGVTLDPLGVTNGTAAPGTINASVDFIRLDDFTGLDDIAGHPAQGLIEQAVSQRLVDARDGGSYAPDEPLTRAELADYLMQGGAIRQFRPTDGSDTILDMTGFAQAAAEAVVAQGGPLRDLVGQQGATVMPHDTGVFNGDASVRRAELAFSLIQALGLEAEAEAARQALEDEVITAPFQDEAVPLEDDSQVPVELRGHVQLALDLRLMRAEFGIEQGAFDLEPTLTAHFHPEDDVSRAAYAFNAINFLDRYRQ</sequence>
<dbReference type="InterPro" id="IPR023828">
    <property type="entry name" value="Peptidase_S8_Ser-AS"/>
</dbReference>
<reference evidence="9 10" key="1">
    <citation type="submission" date="2023-12" db="EMBL/GenBank/DDBJ databases">
        <title>Whole-genome sequencing of halo(alkali)philic microorganisms from hypersaline lakes.</title>
        <authorList>
            <person name="Sorokin D.Y."/>
            <person name="Merkel A.Y."/>
            <person name="Messina E."/>
            <person name="Yakimov M."/>
        </authorList>
    </citation>
    <scope>NUCLEOTIDE SEQUENCE [LARGE SCALE GENOMIC DNA]</scope>
    <source>
        <strain evidence="9 10">AB-CW1</strain>
    </source>
</reference>
<dbReference type="PANTHER" id="PTHR43806">
    <property type="entry name" value="PEPTIDASE S8"/>
    <property type="match status" value="1"/>
</dbReference>
<dbReference type="SUPFAM" id="SSF52743">
    <property type="entry name" value="Subtilisin-like"/>
    <property type="match status" value="1"/>
</dbReference>
<keyword evidence="4 6" id="KW-0720">Serine protease</keyword>
<dbReference type="GO" id="GO:0004252">
    <property type="term" value="F:serine-type endopeptidase activity"/>
    <property type="evidence" value="ECO:0007669"/>
    <property type="project" value="UniProtKB-UniRule"/>
</dbReference>
<dbReference type="InterPro" id="IPR050131">
    <property type="entry name" value="Peptidase_S8_subtilisin-like"/>
</dbReference>
<feature type="active site" description="Charge relay system" evidence="5 6">
    <location>
        <position position="152"/>
    </location>
</feature>
<dbReference type="InterPro" id="IPR022398">
    <property type="entry name" value="Peptidase_S8_His-AS"/>
</dbReference>
<organism evidence="9 10">
    <name type="scientific">Natronospira elongata</name>
    <dbReference type="NCBI Taxonomy" id="3110268"/>
    <lineage>
        <taxon>Bacteria</taxon>
        <taxon>Pseudomonadati</taxon>
        <taxon>Pseudomonadota</taxon>
        <taxon>Gammaproteobacteria</taxon>
        <taxon>Natronospirales</taxon>
        <taxon>Natronospiraceae</taxon>
        <taxon>Natronospira</taxon>
    </lineage>
</organism>
<evidence type="ECO:0000256" key="1">
    <source>
        <dbReference type="ARBA" id="ARBA00011073"/>
    </source>
</evidence>